<dbReference type="STRING" id="1745343.A0A2J6PUL7"/>
<evidence type="ECO:0008006" key="5">
    <source>
        <dbReference type="Google" id="ProtNLM"/>
    </source>
</evidence>
<evidence type="ECO:0000256" key="1">
    <source>
        <dbReference type="SAM" id="MobiDB-lite"/>
    </source>
</evidence>
<keyword evidence="2" id="KW-0812">Transmembrane</keyword>
<protein>
    <recommendedName>
        <fullName evidence="5">Mid2 domain-containing protein</fullName>
    </recommendedName>
</protein>
<feature type="transmembrane region" description="Helical" evidence="2">
    <location>
        <begin position="214"/>
        <end position="239"/>
    </location>
</feature>
<evidence type="ECO:0000313" key="3">
    <source>
        <dbReference type="EMBL" id="PMD17689.1"/>
    </source>
</evidence>
<keyword evidence="2" id="KW-0472">Membrane</keyword>
<proteinExistence type="predicted"/>
<dbReference type="AlphaFoldDB" id="A0A2J6PUL7"/>
<name>A0A2J6PUL7_9HELO</name>
<dbReference type="EMBL" id="KZ613498">
    <property type="protein sequence ID" value="PMD17689.1"/>
    <property type="molecule type" value="Genomic_DNA"/>
</dbReference>
<reference evidence="3 4" key="1">
    <citation type="submission" date="2016-05" db="EMBL/GenBank/DDBJ databases">
        <title>A degradative enzymes factory behind the ericoid mycorrhizal symbiosis.</title>
        <authorList>
            <consortium name="DOE Joint Genome Institute"/>
            <person name="Martino E."/>
            <person name="Morin E."/>
            <person name="Grelet G."/>
            <person name="Kuo A."/>
            <person name="Kohler A."/>
            <person name="Daghino S."/>
            <person name="Barry K."/>
            <person name="Choi C."/>
            <person name="Cichocki N."/>
            <person name="Clum A."/>
            <person name="Copeland A."/>
            <person name="Hainaut M."/>
            <person name="Haridas S."/>
            <person name="Labutti K."/>
            <person name="Lindquist E."/>
            <person name="Lipzen A."/>
            <person name="Khouja H.-R."/>
            <person name="Murat C."/>
            <person name="Ohm R."/>
            <person name="Olson A."/>
            <person name="Spatafora J."/>
            <person name="Veneault-Fourrey C."/>
            <person name="Henrissat B."/>
            <person name="Grigoriev I."/>
            <person name="Martin F."/>
            <person name="Perotto S."/>
        </authorList>
    </citation>
    <scope>NUCLEOTIDE SEQUENCE [LARGE SCALE GENOMIC DNA]</scope>
    <source>
        <strain evidence="3 4">UAMH 7357</strain>
    </source>
</reference>
<feature type="compositionally biased region" description="Low complexity" evidence="1">
    <location>
        <begin position="180"/>
        <end position="205"/>
    </location>
</feature>
<evidence type="ECO:0000313" key="4">
    <source>
        <dbReference type="Proteomes" id="UP000235672"/>
    </source>
</evidence>
<sequence>MSTTSSVVFQPPEVNLGTTTSWIPLTTAWPSSSGCASSFFYYPGQPGPAAWDPGFGYFAGGSARCLPPAETTWWEQDHQNGDGFTSVSIRPLVCPEAFTTAATSLRSASSTLVLCCPSGYDLQNGEPGQVVGTCMSALTSGQVLTYLGEVSGAFEQTSMTITTSSAISAVGLAGWNVATPTTSPSQSSSSPSSGGTGTSQPDTTQHSSGLSTGAMAGIGVSAAIGGIGIIALVVAVVLLRRRPKGVVQYNAVPPVQADSKEIYSGHPVHEMGINRNPVELPSQR</sequence>
<accession>A0A2J6PUL7</accession>
<organism evidence="3 4">
    <name type="scientific">Hyaloscypha hepaticicola</name>
    <dbReference type="NCBI Taxonomy" id="2082293"/>
    <lineage>
        <taxon>Eukaryota</taxon>
        <taxon>Fungi</taxon>
        <taxon>Dikarya</taxon>
        <taxon>Ascomycota</taxon>
        <taxon>Pezizomycotina</taxon>
        <taxon>Leotiomycetes</taxon>
        <taxon>Helotiales</taxon>
        <taxon>Hyaloscyphaceae</taxon>
        <taxon>Hyaloscypha</taxon>
    </lineage>
</organism>
<dbReference type="Proteomes" id="UP000235672">
    <property type="component" value="Unassembled WGS sequence"/>
</dbReference>
<dbReference type="OrthoDB" id="4497263at2759"/>
<keyword evidence="2" id="KW-1133">Transmembrane helix</keyword>
<gene>
    <name evidence="3" type="ORF">NA56DRAFT_661976</name>
</gene>
<feature type="region of interest" description="Disordered" evidence="1">
    <location>
        <begin position="180"/>
        <end position="210"/>
    </location>
</feature>
<keyword evidence="4" id="KW-1185">Reference proteome</keyword>
<evidence type="ECO:0000256" key="2">
    <source>
        <dbReference type="SAM" id="Phobius"/>
    </source>
</evidence>